<sequence length="728" mass="82624">MGDEWHERYAAWGFLDDRFRALRGQTHHVLPEGEGDGRLWLQLQLRQLVAADDKRVSDCREAMLLVGAMGSYARTDVWEVWMAKLPEFAEVSEVMDGHPWWKVVSRFDVMSVPGQTFAEWEAAMRQLLWTETTSETFNEDWNQMCELLEEEGIDMSQPPVIPVRFAMSVDESQDPDAQTRQIRGMIQFLTQLISHLEELERVFPNRPRFKLDSVDLNLRSLILTPVTVQSVQELLALKVQVQDLILPVDFPTHVSWRRPWASLLHTVCGNARSTLTTAYPIGRIIVSFTTEPMYRAFCSTIVDAVNVKGIKVTGCFNPVAFSWNWLYFALFSQASTSSVASVFLNYDHCFGRTSDTDTVKTKDPLSQLLNDPIRSSSDMELGSVRLREGASVRLFPFEGEVEETIVIDKPVDIFEILRGKSTSTTVDILVPGFGNGRVDRSAILDILYDRQAQAIGVVHAASQDKSRTQNAMKRLYIVESASDEITSQLLRLLTFAGSRIESIRLFSTPSSGSYVRELLAKCSNLTSLELIWTTASILDGILTAYDRGSTLRNLSFQKWREYDDSSMRAFLQRLSDPSSSLTRHLQRLDLHGYGELSIAWQPTDTTARLFATMLQKNTQLHWLQVFLGSRAYTAFDQAMDECEPQEREKALKRIVGGVPLSVRTKCAFLSVFSHDSSRLSDISFNVDMLVVSKIFEFAEEPIRRRVGVHEWESYDDDDDEDDGGALAY</sequence>
<keyword evidence="2" id="KW-1185">Reference proteome</keyword>
<gene>
    <name evidence="1" type="ORF">Poli38472_011176</name>
</gene>
<dbReference type="Proteomes" id="UP000794436">
    <property type="component" value="Unassembled WGS sequence"/>
</dbReference>
<evidence type="ECO:0000313" key="1">
    <source>
        <dbReference type="EMBL" id="TMW67556.1"/>
    </source>
</evidence>
<dbReference type="EMBL" id="SPLM01000004">
    <property type="protein sequence ID" value="TMW67556.1"/>
    <property type="molecule type" value="Genomic_DNA"/>
</dbReference>
<dbReference type="Gene3D" id="3.80.10.10">
    <property type="entry name" value="Ribonuclease Inhibitor"/>
    <property type="match status" value="1"/>
</dbReference>
<reference evidence="1" key="1">
    <citation type="submission" date="2019-03" db="EMBL/GenBank/DDBJ databases">
        <title>Long read genome sequence of the mycoparasitic Pythium oligandrum ATCC 38472 isolated from sugarbeet rhizosphere.</title>
        <authorList>
            <person name="Gaulin E."/>
        </authorList>
    </citation>
    <scope>NUCLEOTIDE SEQUENCE</scope>
    <source>
        <strain evidence="1">ATCC 38472_TT</strain>
    </source>
</reference>
<evidence type="ECO:0000313" key="2">
    <source>
        <dbReference type="Proteomes" id="UP000794436"/>
    </source>
</evidence>
<dbReference type="InterPro" id="IPR032675">
    <property type="entry name" value="LRR_dom_sf"/>
</dbReference>
<dbReference type="SUPFAM" id="SSF52047">
    <property type="entry name" value="RNI-like"/>
    <property type="match status" value="1"/>
</dbReference>
<name>A0A8K1CRX7_PYTOL</name>
<protein>
    <submittedName>
        <fullName evidence="1">Uncharacterized protein</fullName>
    </submittedName>
</protein>
<dbReference type="OrthoDB" id="101030at2759"/>
<comment type="caution">
    <text evidence="1">The sequence shown here is derived from an EMBL/GenBank/DDBJ whole genome shotgun (WGS) entry which is preliminary data.</text>
</comment>
<accession>A0A8K1CRX7</accession>
<dbReference type="AlphaFoldDB" id="A0A8K1CRX7"/>
<organism evidence="1 2">
    <name type="scientific">Pythium oligandrum</name>
    <name type="common">Mycoparasitic fungus</name>
    <dbReference type="NCBI Taxonomy" id="41045"/>
    <lineage>
        <taxon>Eukaryota</taxon>
        <taxon>Sar</taxon>
        <taxon>Stramenopiles</taxon>
        <taxon>Oomycota</taxon>
        <taxon>Peronosporomycetes</taxon>
        <taxon>Pythiales</taxon>
        <taxon>Pythiaceae</taxon>
        <taxon>Pythium</taxon>
    </lineage>
</organism>
<proteinExistence type="predicted"/>